<dbReference type="InterPro" id="IPR036249">
    <property type="entry name" value="Thioredoxin-like_sf"/>
</dbReference>
<dbReference type="KEGG" id="mtp:Mthe_0040"/>
<dbReference type="STRING" id="349307.Mthe_0040"/>
<evidence type="ECO:0000313" key="1">
    <source>
        <dbReference type="EMBL" id="ABK13843.1"/>
    </source>
</evidence>
<dbReference type="OrthoDB" id="383639at2157"/>
<organism evidence="1 2">
    <name type="scientific">Methanothrix thermoacetophila (strain DSM 6194 / JCM 14653 / NBRC 101360 / PT)</name>
    <name type="common">Methanosaeta thermophila</name>
    <dbReference type="NCBI Taxonomy" id="349307"/>
    <lineage>
        <taxon>Archaea</taxon>
        <taxon>Methanobacteriati</taxon>
        <taxon>Methanobacteriota</taxon>
        <taxon>Stenosarchaea group</taxon>
        <taxon>Methanomicrobia</taxon>
        <taxon>Methanotrichales</taxon>
        <taxon>Methanotrichaceae</taxon>
        <taxon>Methanothrix</taxon>
    </lineage>
</organism>
<proteinExistence type="predicted"/>
<dbReference type="GeneID" id="4462732"/>
<dbReference type="HOGENOM" id="CLU_1674024_0_0_2"/>
<reference evidence="1 2" key="1">
    <citation type="submission" date="2006-10" db="EMBL/GenBank/DDBJ databases">
        <title>Complete sequence of Methanosaeta thermophila PT.</title>
        <authorList>
            <consortium name="US DOE Joint Genome Institute"/>
            <person name="Copeland A."/>
            <person name="Lucas S."/>
            <person name="Lapidus A."/>
            <person name="Barry K."/>
            <person name="Detter J.C."/>
            <person name="Glavina del Rio T."/>
            <person name="Hammon N."/>
            <person name="Israni S."/>
            <person name="Pitluck S."/>
            <person name="Chain P."/>
            <person name="Malfatti S."/>
            <person name="Shin M."/>
            <person name="Vergez L."/>
            <person name="Schmutz J."/>
            <person name="Larimer F."/>
            <person name="Land M."/>
            <person name="Hauser L."/>
            <person name="Kyrpides N."/>
            <person name="Kim E."/>
            <person name="Smith K.S."/>
            <person name="Ingram-Smith C."/>
            <person name="Richardson P."/>
        </authorList>
    </citation>
    <scope>NUCLEOTIDE SEQUENCE [LARGE SCALE GENOMIC DNA]</scope>
    <source>
        <strain evidence="2">DSM 6194 / JCM 14653 / NBRC 101360 / PT</strain>
    </source>
</reference>
<dbReference type="RefSeq" id="WP_011695244.1">
    <property type="nucleotide sequence ID" value="NC_008553.1"/>
</dbReference>
<sequence>MELERLIRDFLVRSRRDLRAQLEAKYGLDPDEIDEILDRMIHRIYGPALGLAESLKHGRVALFIEREGCPVCRDAAPELERFLKDHPDFSCIRLEYSKPEGLIYHILHQEESGRLPLVALISDGTVMMLETGGARAFAEYEGSAKCEGLCEVRTPGK</sequence>
<dbReference type="EMBL" id="CP000477">
    <property type="protein sequence ID" value="ABK13843.1"/>
    <property type="molecule type" value="Genomic_DNA"/>
</dbReference>
<dbReference type="SUPFAM" id="SSF52833">
    <property type="entry name" value="Thioredoxin-like"/>
    <property type="match status" value="1"/>
</dbReference>
<dbReference type="Proteomes" id="UP000000674">
    <property type="component" value="Chromosome"/>
</dbReference>
<name>A0B569_METTP</name>
<accession>A0B569</accession>
<keyword evidence="2" id="KW-1185">Reference proteome</keyword>
<gene>
    <name evidence="1" type="ordered locus">Mthe_0040</name>
</gene>
<dbReference type="AlphaFoldDB" id="A0B569"/>
<evidence type="ECO:0000313" key="2">
    <source>
        <dbReference type="Proteomes" id="UP000000674"/>
    </source>
</evidence>
<protein>
    <submittedName>
        <fullName evidence="1">Uncharacterized protein</fullName>
    </submittedName>
</protein>